<dbReference type="RefSeq" id="WP_115229868.1">
    <property type="nucleotide sequence ID" value="NZ_CAWOLO010000004.1"/>
</dbReference>
<dbReference type="Proteomes" id="UP000255108">
    <property type="component" value="Unassembled WGS sequence"/>
</dbReference>
<dbReference type="EMBL" id="SMBT01000004">
    <property type="protein sequence ID" value="TCU88131.1"/>
    <property type="molecule type" value="Genomic_DNA"/>
</dbReference>
<dbReference type="EMBL" id="UGHR01000004">
    <property type="protein sequence ID" value="STR45631.1"/>
    <property type="molecule type" value="Genomic_DNA"/>
</dbReference>
<feature type="signal peptide" evidence="1">
    <location>
        <begin position="1"/>
        <end position="22"/>
    </location>
</feature>
<dbReference type="AlphaFoldDB" id="A0A377SUC3"/>
<dbReference type="Proteomes" id="UP000295794">
    <property type="component" value="Unassembled WGS sequence"/>
</dbReference>
<evidence type="ECO:0000313" key="5">
    <source>
        <dbReference type="Proteomes" id="UP000295794"/>
    </source>
</evidence>
<evidence type="ECO:0000313" key="3">
    <source>
        <dbReference type="EMBL" id="TCU88131.1"/>
    </source>
</evidence>
<keyword evidence="5" id="KW-1185">Reference proteome</keyword>
<evidence type="ECO:0000256" key="1">
    <source>
        <dbReference type="SAM" id="SignalP"/>
    </source>
</evidence>
<protein>
    <submittedName>
        <fullName evidence="2">Uncharacterized protein</fullName>
    </submittedName>
</protein>
<dbReference type="OrthoDB" id="9871228at2"/>
<sequence>MHMLLKWSAVLAFCVISFSARAEPVAAIAAQFPSYALIGKCSGDLMGIRGESAFAIRDKKARLIRVIWLDAKDKIQLLETMQAKDFYNRDEFDVTRFELNCYGPKKAQEIKKTAMTSEGISASFKFPKGSGILCYFGPLLTSNCWYFDKRKGALAQAGGWSL</sequence>
<keyword evidence="1" id="KW-0732">Signal</keyword>
<feature type="chain" id="PRO_5016640510" evidence="1">
    <location>
        <begin position="23"/>
        <end position="162"/>
    </location>
</feature>
<gene>
    <name evidence="3" type="ORF">EV682_104305</name>
    <name evidence="2" type="ORF">NCTC11159_04211</name>
</gene>
<name>A0A377SUC3_9NEIS</name>
<reference evidence="2 4" key="1">
    <citation type="submission" date="2018-06" db="EMBL/GenBank/DDBJ databases">
        <authorList>
            <consortium name="Pathogen Informatics"/>
            <person name="Doyle S."/>
        </authorList>
    </citation>
    <scope>NUCLEOTIDE SEQUENCE [LARGE SCALE GENOMIC DNA]</scope>
    <source>
        <strain evidence="2 4">NCTC11159</strain>
    </source>
</reference>
<proteinExistence type="predicted"/>
<accession>A0A377SUC3</accession>
<evidence type="ECO:0000313" key="4">
    <source>
        <dbReference type="Proteomes" id="UP000255108"/>
    </source>
</evidence>
<organism evidence="2 4">
    <name type="scientific">Iodobacter fluviatilis</name>
    <dbReference type="NCBI Taxonomy" id="537"/>
    <lineage>
        <taxon>Bacteria</taxon>
        <taxon>Pseudomonadati</taxon>
        <taxon>Pseudomonadota</taxon>
        <taxon>Betaproteobacteria</taxon>
        <taxon>Neisseriales</taxon>
        <taxon>Chitinibacteraceae</taxon>
        <taxon>Iodobacter</taxon>
    </lineage>
</organism>
<reference evidence="3 5" key="2">
    <citation type="submission" date="2019-03" db="EMBL/GenBank/DDBJ databases">
        <title>Genomic Encyclopedia of Type Strains, Phase IV (KMG-IV): sequencing the most valuable type-strain genomes for metagenomic binning, comparative biology and taxonomic classification.</title>
        <authorList>
            <person name="Goeker M."/>
        </authorList>
    </citation>
    <scope>NUCLEOTIDE SEQUENCE [LARGE SCALE GENOMIC DNA]</scope>
    <source>
        <strain evidence="3 5">DSM 3764</strain>
    </source>
</reference>
<evidence type="ECO:0000313" key="2">
    <source>
        <dbReference type="EMBL" id="STR45631.1"/>
    </source>
</evidence>